<feature type="transmembrane region" description="Helical" evidence="8">
    <location>
        <begin position="31"/>
        <end position="49"/>
    </location>
</feature>
<dbReference type="GO" id="GO:0004715">
    <property type="term" value="F:non-membrane spanning protein tyrosine kinase activity"/>
    <property type="evidence" value="ECO:0007669"/>
    <property type="project" value="UniProtKB-EC"/>
</dbReference>
<dbReference type="PANTHER" id="PTHR32309">
    <property type="entry name" value="TYROSINE-PROTEIN KINASE"/>
    <property type="match status" value="1"/>
</dbReference>
<gene>
    <name evidence="11" type="ORF">NMK71_09520</name>
</gene>
<evidence type="ECO:0000256" key="1">
    <source>
        <dbReference type="ARBA" id="ARBA00004651"/>
    </source>
</evidence>
<keyword evidence="2" id="KW-1003">Cell membrane</keyword>
<name>A0A9X4MZ22_9FLAO</name>
<dbReference type="InterPro" id="IPR005702">
    <property type="entry name" value="Wzc-like_C"/>
</dbReference>
<sequence length="800" mass="90066">MLDNNDNNINRSNQNESLNLRRMIAAYIRRWPIFLLSALVFLFGAWIYTRYLTPIYQSNIRILVKDAQKNAGTDALLRGVALQTNMNGGIDNEIQIMKSHRLMTEVVKKLNLSKRYFTEGKVIDIENYGKDLPIYLESLSPDSLQRNSTINVKYNHPNIIIESDNQTIETKVNQAFTYNNQKFAFFKTPMGNNAKQAEFKVVTYNPNQVANFYKGGLNIGLLNNNSTVLNIGLQGSHRKKSEDILTKLVQVYNVDAKRDESIEFDKTIAFIESRIQILSEELGDVELDKQSFQQKNDIANLPQEIGISIGEKSQYENELLETETQLSLVNSYKNHVSNQSITEVLPNDISSTGGATNSSVSSYNQLVMERNNLLADGATTNHPRVKNLEANIQEAKTNILNSIQQQQKALATARNNISSQLGGASSFKQQAPSLERLSRDIDRQQHIKESLYLLLLQKREEAEISKAITDDKIKIIDPASSYGPVSPVKSRYYLGALAIGLLLPFAVTFIQELLKNKIETRNDLEELVNGEPIVAELPKVNLDDEFKLVGSDLSVMSEAFRIMRTNIEFVMSRKLGDIDKGKVILVTSSIKGEGKTFVSMNYAHVLGQLKGKRAIIVGADIRNPQLHRYDRSSKKALGLTEYLYNDDVSLEEVINISKSDGKTNIIFSGRIPPNPTELLMSPKFDDLIEELSNLYDYVVIDSAPLVLVSDTYHISSTADLTVYVTRSEFTPKDVIRVPMDAIEEGRLKNVVFALNDISTAHSGYAYGYKYNYGYGYGYGTVNRRRSPIKRVLSTFGINFK</sequence>
<keyword evidence="4" id="KW-0547">Nucleotide-binding</keyword>
<evidence type="ECO:0000256" key="2">
    <source>
        <dbReference type="ARBA" id="ARBA00022475"/>
    </source>
</evidence>
<dbReference type="InterPro" id="IPR050445">
    <property type="entry name" value="Bact_polysacc_biosynth/exp"/>
</dbReference>
<comment type="caution">
    <text evidence="11">The sequence shown here is derived from an EMBL/GenBank/DDBJ whole genome shotgun (WGS) entry which is preliminary data.</text>
</comment>
<evidence type="ECO:0000259" key="9">
    <source>
        <dbReference type="Pfam" id="PF02706"/>
    </source>
</evidence>
<evidence type="ECO:0000256" key="3">
    <source>
        <dbReference type="ARBA" id="ARBA00022692"/>
    </source>
</evidence>
<keyword evidence="7 8" id="KW-0472">Membrane</keyword>
<evidence type="ECO:0000313" key="12">
    <source>
        <dbReference type="Proteomes" id="UP001152599"/>
    </source>
</evidence>
<dbReference type="GO" id="GO:0005886">
    <property type="term" value="C:plasma membrane"/>
    <property type="evidence" value="ECO:0007669"/>
    <property type="project" value="UniProtKB-SubCell"/>
</dbReference>
<accession>A0A9X4MZ22</accession>
<keyword evidence="11" id="KW-0808">Transferase</keyword>
<dbReference type="EMBL" id="JANCMU010000006">
    <property type="protein sequence ID" value="MDG4946654.1"/>
    <property type="molecule type" value="Genomic_DNA"/>
</dbReference>
<dbReference type="Pfam" id="PF02706">
    <property type="entry name" value="Wzz"/>
    <property type="match status" value="1"/>
</dbReference>
<evidence type="ECO:0000259" key="10">
    <source>
        <dbReference type="Pfam" id="PF13807"/>
    </source>
</evidence>
<organism evidence="11 12">
    <name type="scientific">Profundicola chukchiensis</name>
    <dbReference type="NCBI Taxonomy" id="2961959"/>
    <lineage>
        <taxon>Bacteria</taxon>
        <taxon>Pseudomonadati</taxon>
        <taxon>Bacteroidota</taxon>
        <taxon>Flavobacteriia</taxon>
        <taxon>Flavobacteriales</taxon>
        <taxon>Weeksellaceae</taxon>
        <taxon>Profundicola</taxon>
    </lineage>
</organism>
<dbReference type="SUPFAM" id="SSF52540">
    <property type="entry name" value="P-loop containing nucleoside triphosphate hydrolases"/>
    <property type="match status" value="1"/>
</dbReference>
<evidence type="ECO:0000256" key="6">
    <source>
        <dbReference type="ARBA" id="ARBA00022989"/>
    </source>
</evidence>
<feature type="domain" description="Tyrosine-protein kinase G-rich" evidence="10">
    <location>
        <begin position="433"/>
        <end position="512"/>
    </location>
</feature>
<evidence type="ECO:0000256" key="8">
    <source>
        <dbReference type="SAM" id="Phobius"/>
    </source>
</evidence>
<dbReference type="InterPro" id="IPR032807">
    <property type="entry name" value="GNVR"/>
</dbReference>
<protein>
    <submittedName>
        <fullName evidence="11">Polysaccharide biosynthesis tyrosine autokinase</fullName>
        <ecNumber evidence="11">2.7.10.2</ecNumber>
    </submittedName>
</protein>
<comment type="subcellular location">
    <subcellularLocation>
        <location evidence="1">Cell membrane</location>
        <topology evidence="1">Multi-pass membrane protein</topology>
    </subcellularLocation>
</comment>
<proteinExistence type="predicted"/>
<reference evidence="11" key="1">
    <citation type="submission" date="2022-07" db="EMBL/GenBank/DDBJ databases">
        <title>Description and genome-wide analysis of Profundicola chukchiensis gen. nov., sp. nov., marine bacteria isolated from bottom sediments of the Chukchi Sea.</title>
        <authorList>
            <person name="Romanenko L."/>
            <person name="Otstavnykh N."/>
            <person name="Kurilenko V."/>
            <person name="Eremeev V."/>
            <person name="Velansky P."/>
            <person name="Mikhailov V."/>
            <person name="Isaeva M."/>
        </authorList>
    </citation>
    <scope>NUCLEOTIDE SEQUENCE</scope>
    <source>
        <strain evidence="11">KMM 9713</strain>
    </source>
</reference>
<evidence type="ECO:0000313" key="11">
    <source>
        <dbReference type="EMBL" id="MDG4946654.1"/>
    </source>
</evidence>
<evidence type="ECO:0000256" key="5">
    <source>
        <dbReference type="ARBA" id="ARBA00022840"/>
    </source>
</evidence>
<evidence type="ECO:0000256" key="4">
    <source>
        <dbReference type="ARBA" id="ARBA00022741"/>
    </source>
</evidence>
<keyword evidence="12" id="KW-1185">Reference proteome</keyword>
<evidence type="ECO:0000256" key="7">
    <source>
        <dbReference type="ARBA" id="ARBA00023136"/>
    </source>
</evidence>
<dbReference type="Gene3D" id="3.40.50.300">
    <property type="entry name" value="P-loop containing nucleotide triphosphate hydrolases"/>
    <property type="match status" value="1"/>
</dbReference>
<dbReference type="Proteomes" id="UP001152599">
    <property type="component" value="Unassembled WGS sequence"/>
</dbReference>
<dbReference type="PANTHER" id="PTHR32309:SF13">
    <property type="entry name" value="FERRIC ENTEROBACTIN TRANSPORT PROTEIN FEPE"/>
    <property type="match status" value="1"/>
</dbReference>
<dbReference type="GO" id="GO:0005524">
    <property type="term" value="F:ATP binding"/>
    <property type="evidence" value="ECO:0007669"/>
    <property type="project" value="UniProtKB-KW"/>
</dbReference>
<dbReference type="EC" id="2.7.10.2" evidence="11"/>
<keyword evidence="3 8" id="KW-0812">Transmembrane</keyword>
<dbReference type="RefSeq" id="WP_304421010.1">
    <property type="nucleotide sequence ID" value="NZ_JANCMU010000006.1"/>
</dbReference>
<dbReference type="Pfam" id="PF13807">
    <property type="entry name" value="GNVR"/>
    <property type="match status" value="1"/>
</dbReference>
<dbReference type="NCBIfam" id="TIGR01007">
    <property type="entry name" value="eps_fam"/>
    <property type="match status" value="1"/>
</dbReference>
<dbReference type="AlphaFoldDB" id="A0A9X4MZ22"/>
<keyword evidence="6 8" id="KW-1133">Transmembrane helix</keyword>
<dbReference type="CDD" id="cd05387">
    <property type="entry name" value="BY-kinase"/>
    <property type="match status" value="1"/>
</dbReference>
<dbReference type="InterPro" id="IPR027417">
    <property type="entry name" value="P-loop_NTPase"/>
</dbReference>
<dbReference type="InterPro" id="IPR003856">
    <property type="entry name" value="LPS_length_determ_N"/>
</dbReference>
<keyword evidence="5" id="KW-0067">ATP-binding</keyword>
<feature type="domain" description="Polysaccharide chain length determinant N-terminal" evidence="9">
    <location>
        <begin position="17"/>
        <end position="110"/>
    </location>
</feature>